<reference evidence="1 2" key="1">
    <citation type="submission" date="2021-06" db="EMBL/GenBank/DDBJ databases">
        <authorList>
            <person name="Palmer J.M."/>
        </authorList>
    </citation>
    <scope>NUCLEOTIDE SEQUENCE [LARGE SCALE GENOMIC DNA]</scope>
    <source>
        <strain evidence="2">if_2019</strain>
        <tissue evidence="1">Muscle</tissue>
    </source>
</reference>
<keyword evidence="2" id="KW-1185">Reference proteome</keyword>
<comment type="caution">
    <text evidence="1">The sequence shown here is derived from an EMBL/GenBank/DDBJ whole genome shotgun (WGS) entry which is preliminary data.</text>
</comment>
<evidence type="ECO:0000313" key="2">
    <source>
        <dbReference type="Proteomes" id="UP001482620"/>
    </source>
</evidence>
<accession>A0ABV0TSY5</accession>
<name>A0ABV0TSY5_9TELE</name>
<gene>
    <name evidence="1" type="ORF">ILYODFUR_038365</name>
</gene>
<dbReference type="Proteomes" id="UP001482620">
    <property type="component" value="Unassembled WGS sequence"/>
</dbReference>
<protein>
    <submittedName>
        <fullName evidence="1">Uncharacterized protein</fullName>
    </submittedName>
</protein>
<dbReference type="EMBL" id="JAHRIQ010044169">
    <property type="protein sequence ID" value="MEQ2235116.1"/>
    <property type="molecule type" value="Genomic_DNA"/>
</dbReference>
<organism evidence="1 2">
    <name type="scientific">Ilyodon furcidens</name>
    <name type="common">goldbreast splitfin</name>
    <dbReference type="NCBI Taxonomy" id="33524"/>
    <lineage>
        <taxon>Eukaryota</taxon>
        <taxon>Metazoa</taxon>
        <taxon>Chordata</taxon>
        <taxon>Craniata</taxon>
        <taxon>Vertebrata</taxon>
        <taxon>Euteleostomi</taxon>
        <taxon>Actinopterygii</taxon>
        <taxon>Neopterygii</taxon>
        <taxon>Teleostei</taxon>
        <taxon>Neoteleostei</taxon>
        <taxon>Acanthomorphata</taxon>
        <taxon>Ovalentaria</taxon>
        <taxon>Atherinomorphae</taxon>
        <taxon>Cyprinodontiformes</taxon>
        <taxon>Goodeidae</taxon>
        <taxon>Ilyodon</taxon>
    </lineage>
</organism>
<evidence type="ECO:0000313" key="1">
    <source>
        <dbReference type="EMBL" id="MEQ2235116.1"/>
    </source>
</evidence>
<proteinExistence type="predicted"/>
<sequence length="117" mass="13557">MSEKVWRGLDRRGVNFTPTGAEEREEVSGDGLTCVLDCLLCPHYNIVTYLCLFCIADVFLHLCFSHYNFQLKVFSALEEIKAMALNNSMDAANLLLMWKRWTHQRISFQLPPRTMKP</sequence>